<organism evidence="13 14">
    <name type="scientific">Littorina saxatilis</name>
    <dbReference type="NCBI Taxonomy" id="31220"/>
    <lineage>
        <taxon>Eukaryota</taxon>
        <taxon>Metazoa</taxon>
        <taxon>Spiralia</taxon>
        <taxon>Lophotrochozoa</taxon>
        <taxon>Mollusca</taxon>
        <taxon>Gastropoda</taxon>
        <taxon>Caenogastropoda</taxon>
        <taxon>Littorinimorpha</taxon>
        <taxon>Littorinoidea</taxon>
        <taxon>Littorinidae</taxon>
        <taxon>Littorina</taxon>
    </lineage>
</organism>
<feature type="domain" description="Cadherin" evidence="12">
    <location>
        <begin position="448"/>
        <end position="556"/>
    </location>
</feature>
<feature type="domain" description="Cadherin" evidence="12">
    <location>
        <begin position="138"/>
        <end position="231"/>
    </location>
</feature>
<evidence type="ECO:0000256" key="2">
    <source>
        <dbReference type="ARBA" id="ARBA00022692"/>
    </source>
</evidence>
<reference evidence="13 14" key="1">
    <citation type="submission" date="2024-02" db="EMBL/GenBank/DDBJ databases">
        <title>Chromosome-scale genome assembly of the rough periwinkle Littorina saxatilis.</title>
        <authorList>
            <person name="De Jode A."/>
            <person name="Faria R."/>
            <person name="Formenti G."/>
            <person name="Sims Y."/>
            <person name="Smith T.P."/>
            <person name="Tracey A."/>
            <person name="Wood J.M.D."/>
            <person name="Zagrodzka Z.B."/>
            <person name="Johannesson K."/>
            <person name="Butlin R.K."/>
            <person name="Leder E.H."/>
        </authorList>
    </citation>
    <scope>NUCLEOTIDE SEQUENCE [LARGE SCALE GENOMIC DNA]</scope>
    <source>
        <strain evidence="13">Snail1</strain>
        <tissue evidence="13">Muscle</tissue>
    </source>
</reference>
<dbReference type="SMART" id="SM00112">
    <property type="entry name" value="CA"/>
    <property type="match status" value="23"/>
</dbReference>
<keyword evidence="5 8" id="KW-0106">Calcium</keyword>
<feature type="domain" description="Cadherin" evidence="12">
    <location>
        <begin position="1174"/>
        <end position="1272"/>
    </location>
</feature>
<name>A0AAN9GL96_9CAEN</name>
<feature type="domain" description="Cadherin" evidence="12">
    <location>
        <begin position="233"/>
        <end position="345"/>
    </location>
</feature>
<dbReference type="FunFam" id="2.60.40.60:FF:000033">
    <property type="entry name" value="FAT atypical cadherin 1"/>
    <property type="match status" value="1"/>
</dbReference>
<evidence type="ECO:0000256" key="6">
    <source>
        <dbReference type="ARBA" id="ARBA00022989"/>
    </source>
</evidence>
<dbReference type="PRINTS" id="PR00205">
    <property type="entry name" value="CADHERIN"/>
</dbReference>
<dbReference type="FunFam" id="2.60.40.60:FF:000020">
    <property type="entry name" value="Dachsous cadherin-related 1b"/>
    <property type="match status" value="4"/>
</dbReference>
<feature type="domain" description="Cadherin" evidence="12">
    <location>
        <begin position="1390"/>
        <end position="1490"/>
    </location>
</feature>
<sequence>MALLSTSLNQVIICVIILCGVQSSLQQEFCGDVFIFSTPIREGANTKGHVLYSRANLTQLTLLNNDNGYLAVNQTQGNEFILYIAKEVDYEQKESINGKIRCGVSQNNADYDVYVTIAGVNEFMPEFVGPLPYVANNISEGDPRGTSVFSVSASDKDRNQQKTVLIYSIVNNTSPFAITGSTVWLNGTLDYDGGPTSYILNISVTEQQSGDTIYTTLTINITDVDDVGPRFSSNATYTLSVPEGKYGASNASFVTDPRLSAKDGDELNVPVQIDLDQTSSSLADRFRVEENGSIKLTGTLAPGQYTINVRAYQTNRPVDRFAIASVLVTVYDVNDNRPIMSSPTYSGSVLEGAVPDTVVLTVSASDSDQGDNSSFAFRLNDRSVPFNITTDRTVGIIRVTGVIDRETTQSYTLHVFAKEDKTPESRESNVSVVTITVLDANDNSPEFQGAPYTFQVNETDAVNYVVGQVNATDHDEGANGNVTYSISRRVGVVSAFRVDQSTGVITLSRGLRQNDTGTVLIDVRAEDNPVGGQSKRSASTQVTVTILPVNADRPAFSRSSYAFTVKETVPTNFSLGEISATDNDGDQLLYTLEGNSRAFRLEGNPPRLLVNTSLDLDNGQLNRYAFQVAVTDRLHRDTANVTVSVTTVNEHSPVLQSQYRADVWENATLGMLVVKITATDDDAGEDGQVSFTMTTRNNGPFVLDSSSGDLTLNCSGCLDVSASGSYILVVKAEDGGNPAQFSYTTVIITVKDVNNKAPKFASDVITGSVLENAGNGTTVLRLQARDEDTDTSLLTYRLENVTPAGWLAVTSSYVVTKGTLDAETSRFITATVKVSDGVQEGSASLNVTILDVNDNFPQILPYGALVEVRENTTVGSFVLDVTATDADVTQSGDFLFFLGSPASGKFAINSSTGEVTVAAPFDRRIQKDYHLTVSVSDNQAPPKMNSTVVHVIITDSNSAPEFVDSSNSTVRNGYNFTVSEMKDVGFVFGQVKAADPDSGSSGDVRYLIESGNDQEKFALNADTGALSLQKKLDFEEEISYSLIVNATDHSYEPKWDTATVTILVEDVVEAPQWPPLPVVSLTTGQQCSDLQVDARPQDVLRPEASSADQVVYSLLNFTQSFSVDDTTGLLRINGTLQARDYNIGLRACSGLDTSVCSDTVLMVRVSATDVIAFCPPFLTVNVNESVETGAFVVDLNSTKGDTNILYSLIEEEKSPFRVNRTTGVVTVDGTLDRERKDLYTLRVVAILQSSNGSATAQVTVEIRDAPDSPPEFKFQRYQGEIRESAFIGAPVQKLGSQEPLSVLADDADVFPTPTLIYTIVEDTDNSNGSFIVNSTTGLITLGRGLDLENMPAFLTDQYTFKVMVTDGYFNVTTMVIVNIINDNDNDPVFQPGVLHFTVNEHEPLYYEVTTVHATDKDAGDTDTLVYSLLSSAEQVPFSVSPSGVLRVNGALDRETIDTYNFTVIARDKDGRNGTARIILTIGDANEVPYFQRPTYIFNVTEGRDGIGQELTITASDDDLGNNATLTFDIDSGDQSATFLITTTSNSTAVIRVVTELDREAAPKLTLTILARDGGQPALTATCTVDVEIADVNDNSPAFTRDSYKADVSEGATNDTEFATSPSLEVTDGDIGVFGVPGVVYSLDNQGSPSVPFRVDSATGALFVYLYNDTDQLDREMTPMYTLTVVATDNNGTGLNGTTTVSVSLTDVNDHTPEFSQQHYDIHVTENAVVGTLVTTFNATDLDGDLGALRFQLYPVEGVDKFYLNPVTGELRVSGLLDREIQEQYNLTLGVSDRDFTGNATATITLDDMNDNCPVFNNPDPLTLTVMENQDPRVIHIFNVTDSDIGSNRNITLFMNDTAVGAYLSISASGELRTRQKLDKEKDDQQSLTFTLWAKDAGVPPCMTSLEVKVEVQGDNEETPQVCQITPNRNQPACGNNISITAFTGSAEGTFLAALSWVDHDEGEGGQASLSLTRDPYNLLSLNQTSASSSSSSYTILTLAKTLDLDDLLSSGMLGDDNATYTAEVMALDQGPQPRNSSVLLTLTVLALLPTTPVFSSAVYNFYVPENQIPTVIGSVKATAKNGNQRMNYTLVPAANFTVDDQGNISASLELDREDKDFYTFLVLASDSPRPMDTATAVVLVRVLDENDNPPQLSSPVYDVTVAENTHDVKLMTIVVTDKDAGENGRVTFTLINNTLGDVFVLNSSSGELYLNQSLDRETKYFYTLFVKAADGGTPSKTAMATVKITVQDRNDNPPKFSQKLYVGHLDENSPAGTLVQNVTATDPDSGTNGQVLYQLDPTGGVASTFYINEFTGAIYTSRSFSFDSEQRFDLNVLARDLGDPAQTSSVLVTVRVNDLSRVLPQLTFDPTIVAMVLGTPAGTLVPVNVSGGYGNFNFTIIGGNEDGLFEMDSDSGELSVTRELTQAKDYQLAIRVTNMNVSEYFTDGTLRVSVTSVKLEQERYAAVLKENTSPPNLLLDINSNAERSGISVIYTLSEDQPSDTFYVTENTGQLYCNKTLDREVKAEYILRVLVQLAHQPSSGRQKRALGATAEVVIIVDDENDNAPRFQLTSKIFGIPSSADAYTVITTLKAEDPDAGENGALEYKATGGDTDVFHVTSEGELTSLVAMPSKGDQEFSLTVTATDQNGAGQSTRIDIKIVVVPSSDRFGLVANISVTDFVEKQQFYLRNLSDILNMTLQLDKVEPHQGNVIDTSKSDIYFYAFDNNGKPIPFPQVSEKTKEKADQINALFGANRVELIPVTETPVKVRIQTRYAMGEAEIAVIVVACLIFLGSFVAILLTMRAWKKQKEFAKREAAAMRARHTLEKETRDLADKIQETSFVADPDEPLELNRRPTRDTEDQECVINFGNETTGLDTLALRRTVLRKTEAALLEALLEEGGEAPLDVHEADSGTDQRSGTENNDGSLSSGEHRHEGEGSSAANAVAADSRGSGVDAGESSTDHLLEGSVNKVLSSTAPMPVTVKAFSSSQDPLAGGSGSSTQQSSASSRGTSVLPGSRSKSAKVVSPLVILKGASMDESRTEDNDKTTETARQGRHQAGTPPLRRNKTSPAGDDAEDNGDIRPDDPEPDYQKKVSFAGVADAKNEPDPVLDIVDGKKPEEHHPGTSTPSSGDMDFLNATAKLLANARTKQPEGFVNPAFEKADEKENKTEEKENVLDGWAEDYGDRDLSTHLIVSTAL</sequence>
<feature type="domain" description="Cadherin" evidence="12">
    <location>
        <begin position="1817"/>
        <end position="1921"/>
    </location>
</feature>
<feature type="domain" description="Cadherin" evidence="12">
    <location>
        <begin position="1715"/>
        <end position="1815"/>
    </location>
</feature>
<feature type="compositionally biased region" description="Basic and acidic residues" evidence="9">
    <location>
        <begin position="3075"/>
        <end position="3088"/>
    </location>
</feature>
<keyword evidence="6 10" id="KW-1133">Transmembrane helix</keyword>
<dbReference type="Proteomes" id="UP001374579">
    <property type="component" value="Unassembled WGS sequence"/>
</dbReference>
<feature type="domain" description="Cadherin" evidence="12">
    <location>
        <begin position="655"/>
        <end position="760"/>
    </location>
</feature>
<feature type="region of interest" description="Disordered" evidence="9">
    <location>
        <begin position="2983"/>
        <end position="3130"/>
    </location>
</feature>
<accession>A0AAN9GL96</accession>
<feature type="domain" description="Cadherin" evidence="12">
    <location>
        <begin position="970"/>
        <end position="1077"/>
    </location>
</feature>
<feature type="domain" description="Cadherin" evidence="12">
    <location>
        <begin position="2566"/>
        <end position="2676"/>
    </location>
</feature>
<dbReference type="Gene3D" id="2.60.40.60">
    <property type="entry name" value="Cadherins"/>
    <property type="match status" value="23"/>
</dbReference>
<keyword evidence="14" id="KW-1185">Reference proteome</keyword>
<evidence type="ECO:0000256" key="3">
    <source>
        <dbReference type="ARBA" id="ARBA00022729"/>
    </source>
</evidence>
<dbReference type="FunFam" id="2.60.40.60:FF:000104">
    <property type="entry name" value="cadherin-23 isoform X1"/>
    <property type="match status" value="1"/>
</dbReference>
<feature type="domain" description="Cadherin" evidence="12">
    <location>
        <begin position="2390"/>
        <end position="2473"/>
    </location>
</feature>
<evidence type="ECO:0000256" key="5">
    <source>
        <dbReference type="ARBA" id="ARBA00022837"/>
    </source>
</evidence>
<feature type="domain" description="Cadherin" evidence="12">
    <location>
        <begin position="761"/>
        <end position="859"/>
    </location>
</feature>
<dbReference type="EMBL" id="JBAMIC010000002">
    <property type="protein sequence ID" value="KAK7112264.1"/>
    <property type="molecule type" value="Genomic_DNA"/>
</dbReference>
<dbReference type="SUPFAM" id="SSF49313">
    <property type="entry name" value="Cadherin-like"/>
    <property type="match status" value="23"/>
</dbReference>
<dbReference type="Pfam" id="PF00028">
    <property type="entry name" value="Cadherin"/>
    <property type="match status" value="18"/>
</dbReference>
<evidence type="ECO:0000256" key="10">
    <source>
        <dbReference type="SAM" id="Phobius"/>
    </source>
</evidence>
<feature type="compositionally biased region" description="Basic and acidic residues" evidence="9">
    <location>
        <begin position="3109"/>
        <end position="3119"/>
    </location>
</feature>
<feature type="region of interest" description="Disordered" evidence="9">
    <location>
        <begin position="2899"/>
        <end position="2959"/>
    </location>
</feature>
<feature type="domain" description="Cadherin" evidence="12">
    <location>
        <begin position="2456"/>
        <end position="2565"/>
    </location>
</feature>
<feature type="domain" description="Cadherin" evidence="12">
    <location>
        <begin position="1599"/>
        <end position="1714"/>
    </location>
</feature>
<keyword evidence="2 10" id="KW-0812">Transmembrane</keyword>
<dbReference type="FunFam" id="2.60.40.60:FF:000015">
    <property type="entry name" value="FAT atypical cadherin 1"/>
    <property type="match status" value="1"/>
</dbReference>
<evidence type="ECO:0000256" key="7">
    <source>
        <dbReference type="ARBA" id="ARBA00023136"/>
    </source>
</evidence>
<dbReference type="GO" id="GO:0008013">
    <property type="term" value="F:beta-catenin binding"/>
    <property type="evidence" value="ECO:0007669"/>
    <property type="project" value="TreeGrafter"/>
</dbReference>
<keyword evidence="4" id="KW-0677">Repeat</keyword>
<dbReference type="InterPro" id="IPR020894">
    <property type="entry name" value="Cadherin_CS"/>
</dbReference>
<evidence type="ECO:0000256" key="8">
    <source>
        <dbReference type="PROSITE-ProRule" id="PRU00043"/>
    </source>
</evidence>
<dbReference type="PANTHER" id="PTHR24027">
    <property type="entry name" value="CADHERIN-23"/>
    <property type="match status" value="1"/>
</dbReference>
<feature type="domain" description="Cadherin" evidence="12">
    <location>
        <begin position="2153"/>
        <end position="2256"/>
    </location>
</feature>
<feature type="chain" id="PRO_5043032812" description="Cadherin domain-containing protein" evidence="11">
    <location>
        <begin position="27"/>
        <end position="3194"/>
    </location>
</feature>
<feature type="compositionally biased region" description="Low complexity" evidence="9">
    <location>
        <begin position="2995"/>
        <end position="3008"/>
    </location>
</feature>
<feature type="domain" description="Cadherin" evidence="12">
    <location>
        <begin position="2055"/>
        <end position="2152"/>
    </location>
</feature>
<feature type="domain" description="Cadherin" evidence="12">
    <location>
        <begin position="557"/>
        <end position="655"/>
    </location>
</feature>
<feature type="domain" description="Cadherin" evidence="12">
    <location>
        <begin position="341"/>
        <end position="447"/>
    </location>
</feature>
<evidence type="ECO:0000256" key="4">
    <source>
        <dbReference type="ARBA" id="ARBA00022737"/>
    </source>
</evidence>
<feature type="domain" description="Cadherin" evidence="12">
    <location>
        <begin position="1273"/>
        <end position="1389"/>
    </location>
</feature>
<evidence type="ECO:0000313" key="13">
    <source>
        <dbReference type="EMBL" id="KAK7112264.1"/>
    </source>
</evidence>
<evidence type="ECO:0000256" key="11">
    <source>
        <dbReference type="SAM" id="SignalP"/>
    </source>
</evidence>
<feature type="signal peptide" evidence="11">
    <location>
        <begin position="1"/>
        <end position="26"/>
    </location>
</feature>
<dbReference type="GO" id="GO:0045296">
    <property type="term" value="F:cadherin binding"/>
    <property type="evidence" value="ECO:0007669"/>
    <property type="project" value="TreeGrafter"/>
</dbReference>
<feature type="domain" description="Cadherin" evidence="12">
    <location>
        <begin position="866"/>
        <end position="962"/>
    </location>
</feature>
<protein>
    <recommendedName>
        <fullName evidence="12">Cadherin domain-containing protein</fullName>
    </recommendedName>
</protein>
<dbReference type="FunFam" id="2.60.40.60:FF:000092">
    <property type="entry name" value="Protocadherin 8"/>
    <property type="match status" value="1"/>
</dbReference>
<gene>
    <name evidence="13" type="ORF">V1264_011741</name>
</gene>
<comment type="subcellular location">
    <subcellularLocation>
        <location evidence="1">Membrane</location>
        <topology evidence="1">Single-pass membrane protein</topology>
    </subcellularLocation>
</comment>
<keyword evidence="7 10" id="KW-0472">Membrane</keyword>
<proteinExistence type="predicted"/>
<evidence type="ECO:0000256" key="1">
    <source>
        <dbReference type="ARBA" id="ARBA00004167"/>
    </source>
</evidence>
<dbReference type="PROSITE" id="PS50268">
    <property type="entry name" value="CADHERIN_2"/>
    <property type="match status" value="23"/>
</dbReference>
<dbReference type="PANTHER" id="PTHR24027:SF438">
    <property type="entry name" value="CADHERIN 23"/>
    <property type="match status" value="1"/>
</dbReference>
<evidence type="ECO:0000313" key="14">
    <source>
        <dbReference type="Proteomes" id="UP001374579"/>
    </source>
</evidence>
<feature type="compositionally biased region" description="Basic and acidic residues" evidence="9">
    <location>
        <begin position="3156"/>
        <end position="3169"/>
    </location>
</feature>
<evidence type="ECO:0000256" key="9">
    <source>
        <dbReference type="SAM" id="MobiDB-lite"/>
    </source>
</evidence>
<dbReference type="InterPro" id="IPR002126">
    <property type="entry name" value="Cadherin-like_dom"/>
</dbReference>
<dbReference type="PROSITE" id="PS00232">
    <property type="entry name" value="CADHERIN_1"/>
    <property type="match status" value="9"/>
</dbReference>
<feature type="transmembrane region" description="Helical" evidence="10">
    <location>
        <begin position="2777"/>
        <end position="2801"/>
    </location>
</feature>
<keyword evidence="3 11" id="KW-0732">Signal</keyword>
<dbReference type="GO" id="GO:0016477">
    <property type="term" value="P:cell migration"/>
    <property type="evidence" value="ECO:0007669"/>
    <property type="project" value="TreeGrafter"/>
</dbReference>
<feature type="domain" description="Cadherin" evidence="12">
    <location>
        <begin position="1491"/>
        <end position="1598"/>
    </location>
</feature>
<dbReference type="InterPro" id="IPR015919">
    <property type="entry name" value="Cadherin-like_sf"/>
</dbReference>
<feature type="region of interest" description="Disordered" evidence="9">
    <location>
        <begin position="3143"/>
        <end position="3169"/>
    </location>
</feature>
<feature type="compositionally biased region" description="Basic and acidic residues" evidence="9">
    <location>
        <begin position="3031"/>
        <end position="3045"/>
    </location>
</feature>
<feature type="domain" description="Cadherin" evidence="12">
    <location>
        <begin position="2257"/>
        <end position="2362"/>
    </location>
</feature>
<dbReference type="InterPro" id="IPR039808">
    <property type="entry name" value="Cadherin"/>
</dbReference>
<dbReference type="CDD" id="cd11304">
    <property type="entry name" value="Cadherin_repeat"/>
    <property type="match status" value="22"/>
</dbReference>
<feature type="domain" description="Cadherin" evidence="12">
    <location>
        <begin position="1948"/>
        <end position="2054"/>
    </location>
</feature>
<feature type="compositionally biased region" description="Polar residues" evidence="9">
    <location>
        <begin position="2909"/>
        <end position="2925"/>
    </location>
</feature>
<dbReference type="GO" id="GO:0005509">
    <property type="term" value="F:calcium ion binding"/>
    <property type="evidence" value="ECO:0007669"/>
    <property type="project" value="UniProtKB-UniRule"/>
</dbReference>
<comment type="caution">
    <text evidence="13">The sequence shown here is derived from an EMBL/GenBank/DDBJ whole genome shotgun (WGS) entry which is preliminary data.</text>
</comment>
<evidence type="ECO:0000259" key="12">
    <source>
        <dbReference type="PROSITE" id="PS50268"/>
    </source>
</evidence>
<dbReference type="GO" id="GO:0007156">
    <property type="term" value="P:homophilic cell adhesion via plasma membrane adhesion molecules"/>
    <property type="evidence" value="ECO:0007669"/>
    <property type="project" value="InterPro"/>
</dbReference>
<dbReference type="GO" id="GO:0016342">
    <property type="term" value="C:catenin complex"/>
    <property type="evidence" value="ECO:0007669"/>
    <property type="project" value="TreeGrafter"/>
</dbReference>